<evidence type="ECO:0000256" key="1">
    <source>
        <dbReference type="SAM" id="Phobius"/>
    </source>
</evidence>
<organism evidence="3 4">
    <name type="scientific">Amphritea balenae</name>
    <dbReference type="NCBI Taxonomy" id="452629"/>
    <lineage>
        <taxon>Bacteria</taxon>
        <taxon>Pseudomonadati</taxon>
        <taxon>Pseudomonadota</taxon>
        <taxon>Gammaproteobacteria</taxon>
        <taxon>Oceanospirillales</taxon>
        <taxon>Oceanospirillaceae</taxon>
        <taxon>Amphritea</taxon>
    </lineage>
</organism>
<dbReference type="EMBL" id="RQXV01000003">
    <property type="protein sequence ID" value="RRD00188.1"/>
    <property type="molecule type" value="Genomic_DNA"/>
</dbReference>
<protein>
    <submittedName>
        <fullName evidence="3">Acyltransferase</fullName>
    </submittedName>
</protein>
<accession>A0A3P1SSS8</accession>
<evidence type="ECO:0000313" key="4">
    <source>
        <dbReference type="Proteomes" id="UP000267535"/>
    </source>
</evidence>
<dbReference type="Pfam" id="PF01757">
    <property type="entry name" value="Acyl_transf_3"/>
    <property type="match status" value="1"/>
</dbReference>
<sequence>MHSLNKSTVEKYDFIDLARALAILGVIAVHSYQKIEDLPYILSAISNYGQLGVQLFFIASAYTLCLSMENRNEISISYFYLRRFFRIAPLFYFGIVFYYLWSVFKINTLGLTSEISYSYLYVIENILFIHGFNPENFNNIVPGGWSISVEMTFYLLFPLLYRLYKLIGQEKFLAYSALLITTGICIQYSIYNELTPLSLSSNITNDGFSFIYASFFNMYGVFLIGMIFYFYRDKPLASGSMVLALVLIATSALMQNLQQFNTTIDGAIYPILSSIAFGIFIIRISKIKNINFWGKNFLIEIGKKSYSIYLLHFFTLDIIRELLIKVDANPSLLLFLTFSLTILLTTFFATLTMKYIEKPFIDTGSKIINSIKRNRALINFK</sequence>
<keyword evidence="3" id="KW-0808">Transferase</keyword>
<feature type="transmembrane region" description="Helical" evidence="1">
    <location>
        <begin position="236"/>
        <end position="255"/>
    </location>
</feature>
<evidence type="ECO:0000259" key="2">
    <source>
        <dbReference type="Pfam" id="PF01757"/>
    </source>
</evidence>
<keyword evidence="1" id="KW-0812">Transmembrane</keyword>
<feature type="transmembrane region" description="Helical" evidence="1">
    <location>
        <begin position="306"/>
        <end position="326"/>
    </location>
</feature>
<keyword evidence="3" id="KW-0012">Acyltransferase</keyword>
<feature type="transmembrane region" description="Helical" evidence="1">
    <location>
        <begin position="332"/>
        <end position="351"/>
    </location>
</feature>
<feature type="transmembrane region" description="Helical" evidence="1">
    <location>
        <begin position="84"/>
        <end position="101"/>
    </location>
</feature>
<feature type="transmembrane region" description="Helical" evidence="1">
    <location>
        <begin position="140"/>
        <end position="160"/>
    </location>
</feature>
<dbReference type="InterPro" id="IPR050879">
    <property type="entry name" value="Acyltransferase_3"/>
</dbReference>
<gene>
    <name evidence="3" type="ORF">EHS89_08255</name>
</gene>
<feature type="transmembrane region" description="Helical" evidence="1">
    <location>
        <begin position="210"/>
        <end position="231"/>
    </location>
</feature>
<keyword evidence="4" id="KW-1185">Reference proteome</keyword>
<evidence type="ECO:0000313" key="3">
    <source>
        <dbReference type="EMBL" id="RRD00188.1"/>
    </source>
</evidence>
<dbReference type="GO" id="GO:0016020">
    <property type="term" value="C:membrane"/>
    <property type="evidence" value="ECO:0007669"/>
    <property type="project" value="TreeGrafter"/>
</dbReference>
<dbReference type="OrthoDB" id="9767863at2"/>
<dbReference type="PANTHER" id="PTHR23028">
    <property type="entry name" value="ACETYLTRANSFERASE"/>
    <property type="match status" value="1"/>
</dbReference>
<comment type="caution">
    <text evidence="3">The sequence shown here is derived from an EMBL/GenBank/DDBJ whole genome shotgun (WGS) entry which is preliminary data.</text>
</comment>
<proteinExistence type="predicted"/>
<feature type="transmembrane region" description="Helical" evidence="1">
    <location>
        <begin position="172"/>
        <end position="190"/>
    </location>
</feature>
<dbReference type="InterPro" id="IPR002656">
    <property type="entry name" value="Acyl_transf_3_dom"/>
</dbReference>
<dbReference type="GO" id="GO:0016747">
    <property type="term" value="F:acyltransferase activity, transferring groups other than amino-acyl groups"/>
    <property type="evidence" value="ECO:0007669"/>
    <property type="project" value="InterPro"/>
</dbReference>
<dbReference type="RefSeq" id="WP_124925658.1">
    <property type="nucleotide sequence ID" value="NZ_BMOH01000005.1"/>
</dbReference>
<dbReference type="Proteomes" id="UP000267535">
    <property type="component" value="Unassembled WGS sequence"/>
</dbReference>
<keyword evidence="1" id="KW-1133">Transmembrane helix</keyword>
<dbReference type="PANTHER" id="PTHR23028:SF53">
    <property type="entry name" value="ACYL_TRANSF_3 DOMAIN-CONTAINING PROTEIN"/>
    <property type="match status" value="1"/>
</dbReference>
<feature type="transmembrane region" description="Helical" evidence="1">
    <location>
        <begin position="38"/>
        <end position="64"/>
    </location>
</feature>
<feature type="domain" description="Acyltransferase 3" evidence="2">
    <location>
        <begin position="13"/>
        <end position="348"/>
    </location>
</feature>
<feature type="transmembrane region" description="Helical" evidence="1">
    <location>
        <begin position="267"/>
        <end position="285"/>
    </location>
</feature>
<keyword evidence="1" id="KW-0472">Membrane</keyword>
<dbReference type="AlphaFoldDB" id="A0A3P1SSS8"/>
<dbReference type="GO" id="GO:0000271">
    <property type="term" value="P:polysaccharide biosynthetic process"/>
    <property type="evidence" value="ECO:0007669"/>
    <property type="project" value="TreeGrafter"/>
</dbReference>
<reference evidence="3 4" key="1">
    <citation type="submission" date="2018-11" db="EMBL/GenBank/DDBJ databases">
        <title>The draft genome sequence of Amphritea balenae JAMM 1525T.</title>
        <authorList>
            <person name="Fang Z."/>
            <person name="Zhang Y."/>
            <person name="Han X."/>
        </authorList>
    </citation>
    <scope>NUCLEOTIDE SEQUENCE [LARGE SCALE GENOMIC DNA]</scope>
    <source>
        <strain evidence="3 4">JAMM 1525</strain>
    </source>
</reference>
<name>A0A3P1SSS8_9GAMM</name>